<feature type="region of interest" description="Disordered" evidence="1">
    <location>
        <begin position="37"/>
        <end position="79"/>
    </location>
</feature>
<evidence type="ECO:0000256" key="1">
    <source>
        <dbReference type="SAM" id="MobiDB-lite"/>
    </source>
</evidence>
<name>A0A080WIN7_TRIRC</name>
<evidence type="ECO:0000313" key="3">
    <source>
        <dbReference type="Proteomes" id="UP000008864"/>
    </source>
</evidence>
<dbReference type="AlphaFoldDB" id="A0A080WIN7"/>
<feature type="compositionally biased region" description="Low complexity" evidence="1">
    <location>
        <begin position="59"/>
        <end position="78"/>
    </location>
</feature>
<dbReference type="GeneID" id="71777323"/>
<dbReference type="InParanoid" id="A0A080WIN7"/>
<keyword evidence="3" id="KW-1185">Reference proteome</keyword>
<reference evidence="3" key="1">
    <citation type="journal article" date="2012" name="MBio">
        <title>Comparative genome analysis of Trichophyton rubrum and related dermatophytes reveals candidate genes involved in infection.</title>
        <authorList>
            <person name="Martinez D.A."/>
            <person name="Oliver B.G."/>
            <person name="Graeser Y."/>
            <person name="Goldberg J.M."/>
            <person name="Li W."/>
            <person name="Martinez-Rossi N.M."/>
            <person name="Monod M."/>
            <person name="Shelest E."/>
            <person name="Barton R.C."/>
            <person name="Birch E."/>
            <person name="Brakhage A.A."/>
            <person name="Chen Z."/>
            <person name="Gurr S.J."/>
            <person name="Heiman D."/>
            <person name="Heitman J."/>
            <person name="Kosti I."/>
            <person name="Rossi A."/>
            <person name="Saif S."/>
            <person name="Samalova M."/>
            <person name="Saunders C.W."/>
            <person name="Shea T."/>
            <person name="Summerbell R.C."/>
            <person name="Xu J."/>
            <person name="Young S."/>
            <person name="Zeng Q."/>
            <person name="Birren B.W."/>
            <person name="Cuomo C.A."/>
            <person name="White T.C."/>
        </authorList>
    </citation>
    <scope>NUCLEOTIDE SEQUENCE [LARGE SCALE GENOMIC DNA]</scope>
    <source>
        <strain evidence="3">ATCC MYA-4607 / CBS 118892</strain>
    </source>
</reference>
<accession>A0A080WIN7</accession>
<proteinExistence type="predicted"/>
<dbReference type="RefSeq" id="XP_047605962.1">
    <property type="nucleotide sequence ID" value="XM_047751032.1"/>
</dbReference>
<dbReference type="VEuPathDB" id="FungiDB:TERG_12008"/>
<gene>
    <name evidence="2" type="ORF">TERG_12008</name>
</gene>
<protein>
    <submittedName>
        <fullName evidence="2">Uncharacterized protein</fullName>
    </submittedName>
</protein>
<evidence type="ECO:0000313" key="2">
    <source>
        <dbReference type="EMBL" id="KFL61224.1"/>
    </source>
</evidence>
<dbReference type="OrthoDB" id="10569694at2759"/>
<dbReference type="HOGENOM" id="CLU_1897683_0_0_1"/>
<dbReference type="Proteomes" id="UP000008864">
    <property type="component" value="Unassembled WGS sequence"/>
</dbReference>
<dbReference type="EMBL" id="GG700650">
    <property type="protein sequence ID" value="KFL61224.1"/>
    <property type="molecule type" value="Genomic_DNA"/>
</dbReference>
<organism evidence="2 3">
    <name type="scientific">Trichophyton rubrum (strain ATCC MYA-4607 / CBS 118892)</name>
    <name type="common">Athlete's foot fungus</name>
    <dbReference type="NCBI Taxonomy" id="559305"/>
    <lineage>
        <taxon>Eukaryota</taxon>
        <taxon>Fungi</taxon>
        <taxon>Dikarya</taxon>
        <taxon>Ascomycota</taxon>
        <taxon>Pezizomycotina</taxon>
        <taxon>Eurotiomycetes</taxon>
        <taxon>Eurotiomycetidae</taxon>
        <taxon>Onygenales</taxon>
        <taxon>Arthrodermataceae</taxon>
        <taxon>Trichophyton</taxon>
    </lineage>
</organism>
<sequence>MKRVILPAWNWERNLGSLDQKRRMSGILNKSIAIRSRPRPKAQPIRCGTPEELRSSCLTTPQPSSSSHSPCQKTSSSKDGLVKGKYASIHLIFKGSCIASGFSVASLAAEKILMTSSSRDRLRWAVIASASSAV</sequence>